<name>A0A4U5M3X3_STECR</name>
<reference evidence="3 4" key="2">
    <citation type="journal article" date="2019" name="G3 (Bethesda)">
        <title>Hybrid Assembly of the Genome of the Entomopathogenic Nematode Steinernema carpocapsae Identifies the X-Chromosome.</title>
        <authorList>
            <person name="Serra L."/>
            <person name="Macchietto M."/>
            <person name="Macias-Munoz A."/>
            <person name="McGill C.J."/>
            <person name="Rodriguez I.M."/>
            <person name="Rodriguez B."/>
            <person name="Murad R."/>
            <person name="Mortazavi A."/>
        </authorList>
    </citation>
    <scope>NUCLEOTIDE SEQUENCE [LARGE SCALE GENOMIC DNA]</scope>
    <source>
        <strain evidence="3 4">ALL</strain>
    </source>
</reference>
<comment type="caution">
    <text evidence="3">The sequence shown here is derived from an EMBL/GenBank/DDBJ whole genome shotgun (WGS) entry which is preliminary data.</text>
</comment>
<keyword evidence="2" id="KW-1133">Transmembrane helix</keyword>
<keyword evidence="2" id="KW-0812">Transmembrane</keyword>
<evidence type="ECO:0000256" key="2">
    <source>
        <dbReference type="SAM" id="Phobius"/>
    </source>
</evidence>
<protein>
    <submittedName>
        <fullName evidence="3">Uncharacterized protein</fullName>
    </submittedName>
</protein>
<dbReference type="OrthoDB" id="5820377at2759"/>
<gene>
    <name evidence="3" type="ORF">L596_027306</name>
</gene>
<dbReference type="Proteomes" id="UP000298663">
    <property type="component" value="Unassembled WGS sequence"/>
</dbReference>
<keyword evidence="4" id="KW-1185">Reference proteome</keyword>
<feature type="transmembrane region" description="Helical" evidence="2">
    <location>
        <begin position="46"/>
        <end position="68"/>
    </location>
</feature>
<keyword evidence="2" id="KW-0472">Membrane</keyword>
<dbReference type="STRING" id="34508.A0A4U5M3X3"/>
<evidence type="ECO:0000313" key="3">
    <source>
        <dbReference type="EMBL" id="TKR63481.1"/>
    </source>
</evidence>
<evidence type="ECO:0000313" key="4">
    <source>
        <dbReference type="Proteomes" id="UP000298663"/>
    </source>
</evidence>
<reference evidence="3 4" key="1">
    <citation type="journal article" date="2015" name="Genome Biol.">
        <title>Comparative genomics of Steinernema reveals deeply conserved gene regulatory networks.</title>
        <authorList>
            <person name="Dillman A.R."/>
            <person name="Macchietto M."/>
            <person name="Porter C.F."/>
            <person name="Rogers A."/>
            <person name="Williams B."/>
            <person name="Antoshechkin I."/>
            <person name="Lee M.M."/>
            <person name="Goodwin Z."/>
            <person name="Lu X."/>
            <person name="Lewis E.E."/>
            <person name="Goodrich-Blair H."/>
            <person name="Stock S.P."/>
            <person name="Adams B.J."/>
            <person name="Sternberg P.W."/>
            <person name="Mortazavi A."/>
        </authorList>
    </citation>
    <scope>NUCLEOTIDE SEQUENCE [LARGE SCALE GENOMIC DNA]</scope>
    <source>
        <strain evidence="3 4">ALL</strain>
    </source>
</reference>
<dbReference type="AlphaFoldDB" id="A0A4U5M3X3"/>
<feature type="region of interest" description="Disordered" evidence="1">
    <location>
        <begin position="92"/>
        <end position="116"/>
    </location>
</feature>
<sequence>MDDYPLPAEYSSTPDFVSRLSLSFDSLATTEVVLSHDPNLYELLSYIGYNFAFWFCLGFAFWLILSKLTSFCCPRRRRVHAQDDRLFVPSTRGTPVEEISDPNALEEVDKSSVAQE</sequence>
<evidence type="ECO:0000256" key="1">
    <source>
        <dbReference type="SAM" id="MobiDB-lite"/>
    </source>
</evidence>
<dbReference type="EMBL" id="AZBU02000010">
    <property type="protein sequence ID" value="TKR63481.1"/>
    <property type="molecule type" value="Genomic_DNA"/>
</dbReference>
<accession>A0A4U5M3X3</accession>
<proteinExistence type="predicted"/>
<organism evidence="3 4">
    <name type="scientific">Steinernema carpocapsae</name>
    <name type="common">Entomopathogenic nematode</name>
    <dbReference type="NCBI Taxonomy" id="34508"/>
    <lineage>
        <taxon>Eukaryota</taxon>
        <taxon>Metazoa</taxon>
        <taxon>Ecdysozoa</taxon>
        <taxon>Nematoda</taxon>
        <taxon>Chromadorea</taxon>
        <taxon>Rhabditida</taxon>
        <taxon>Tylenchina</taxon>
        <taxon>Panagrolaimomorpha</taxon>
        <taxon>Strongyloidoidea</taxon>
        <taxon>Steinernematidae</taxon>
        <taxon>Steinernema</taxon>
    </lineage>
</organism>